<feature type="region of interest" description="Disordered" evidence="1">
    <location>
        <begin position="488"/>
        <end position="525"/>
    </location>
</feature>
<dbReference type="SUPFAM" id="SSF53300">
    <property type="entry name" value="vWA-like"/>
    <property type="match status" value="1"/>
</dbReference>
<dbReference type="InterPro" id="IPR036465">
    <property type="entry name" value="vWFA_dom_sf"/>
</dbReference>
<feature type="region of interest" description="Disordered" evidence="1">
    <location>
        <begin position="24"/>
        <end position="59"/>
    </location>
</feature>
<dbReference type="PROSITE" id="PS50234">
    <property type="entry name" value="VWFA"/>
    <property type="match status" value="1"/>
</dbReference>
<gene>
    <name evidence="3" type="ORF">GMARGA_LOCUS8395</name>
</gene>
<dbReference type="Gene3D" id="3.40.50.410">
    <property type="entry name" value="von Willebrand factor, type A domain"/>
    <property type="match status" value="1"/>
</dbReference>
<dbReference type="InterPro" id="IPR051266">
    <property type="entry name" value="CLCR"/>
</dbReference>
<accession>A0ABN7UNL5</accession>
<dbReference type="EMBL" id="CAJVQB010004305">
    <property type="protein sequence ID" value="CAG8632239.1"/>
    <property type="molecule type" value="Genomic_DNA"/>
</dbReference>
<feature type="compositionally biased region" description="Polar residues" evidence="1">
    <location>
        <begin position="38"/>
        <end position="52"/>
    </location>
</feature>
<evidence type="ECO:0000313" key="4">
    <source>
        <dbReference type="Proteomes" id="UP000789901"/>
    </source>
</evidence>
<evidence type="ECO:0000256" key="1">
    <source>
        <dbReference type="SAM" id="MobiDB-lite"/>
    </source>
</evidence>
<evidence type="ECO:0000259" key="2">
    <source>
        <dbReference type="PROSITE" id="PS50234"/>
    </source>
</evidence>
<feature type="non-terminal residue" evidence="3">
    <location>
        <position position="525"/>
    </location>
</feature>
<dbReference type="InterPro" id="IPR002035">
    <property type="entry name" value="VWF_A"/>
</dbReference>
<dbReference type="PANTHER" id="PTHR10579:SF43">
    <property type="entry name" value="ZINC FINGER (C3HC4-TYPE RING FINGER) FAMILY PROTEIN"/>
    <property type="match status" value="1"/>
</dbReference>
<sequence length="525" mass="58677">MSQDNSTSSSNRFSTIFTSTLLQSHQYNGTPPPPYQSAIPSTQIPSYSGDTNNPEDDDRIIIDESQPTNEPALLSDSEPTLGVNLSSAYKMVSNTESQELLCMASLVTSDFIPENAKETGSHADIVLILDVSSSMSGSKLNLLKESLNFIVSELSPKDRLSLITFNTSAKRITPLLFVNDDNESKLYQAIQNLRANGGTNIGNGLKLGLDVLTQRITKNSITGMILLSDGMDNKEQSYEHLYERAREAEISIHTFGYGSDHDARKLHTISVKTEGSFTYIYEFKQIKECFAGCIGGLVSISCCDVKLYLRIPETTQNVKITEVLSKYDNTINNNMLSAQINIHNLYAGEKKDLLFMVKILPTETDDDSETNEFKIIDADINYFDIHKGIRINCLESPATLKIIHSTSEIDPSDNPVNSQVIQQKYRYLTSKVILDASNFAEQGNYSRAQLIINDLKKEIQLYRDDSPEFYDMLIQDLSMIARQQSNAHTYQTSGRAHSLQQTSVHHTQRSWGSRTSSEATYQTPT</sequence>
<reference evidence="3 4" key="1">
    <citation type="submission" date="2021-06" db="EMBL/GenBank/DDBJ databases">
        <authorList>
            <person name="Kallberg Y."/>
            <person name="Tangrot J."/>
            <person name="Rosling A."/>
        </authorList>
    </citation>
    <scope>NUCLEOTIDE SEQUENCE [LARGE SCALE GENOMIC DNA]</scope>
    <source>
        <strain evidence="3 4">120-4 pot B 10/14</strain>
    </source>
</reference>
<dbReference type="Pfam" id="PF00092">
    <property type="entry name" value="VWA"/>
    <property type="match status" value="1"/>
</dbReference>
<feature type="domain" description="VWFA" evidence="2">
    <location>
        <begin position="124"/>
        <end position="294"/>
    </location>
</feature>
<dbReference type="PANTHER" id="PTHR10579">
    <property type="entry name" value="CALCIUM-ACTIVATED CHLORIDE CHANNEL REGULATOR"/>
    <property type="match status" value="1"/>
</dbReference>
<dbReference type="Proteomes" id="UP000789901">
    <property type="component" value="Unassembled WGS sequence"/>
</dbReference>
<protein>
    <submittedName>
        <fullName evidence="3">37973_t:CDS:1</fullName>
    </submittedName>
</protein>
<comment type="caution">
    <text evidence="3">The sequence shown here is derived from an EMBL/GenBank/DDBJ whole genome shotgun (WGS) entry which is preliminary data.</text>
</comment>
<name>A0ABN7UNL5_GIGMA</name>
<organism evidence="3 4">
    <name type="scientific">Gigaspora margarita</name>
    <dbReference type="NCBI Taxonomy" id="4874"/>
    <lineage>
        <taxon>Eukaryota</taxon>
        <taxon>Fungi</taxon>
        <taxon>Fungi incertae sedis</taxon>
        <taxon>Mucoromycota</taxon>
        <taxon>Glomeromycotina</taxon>
        <taxon>Glomeromycetes</taxon>
        <taxon>Diversisporales</taxon>
        <taxon>Gigasporaceae</taxon>
        <taxon>Gigaspora</taxon>
    </lineage>
</organism>
<keyword evidence="4" id="KW-1185">Reference proteome</keyword>
<evidence type="ECO:0000313" key="3">
    <source>
        <dbReference type="EMBL" id="CAG8632239.1"/>
    </source>
</evidence>
<dbReference type="SMART" id="SM00327">
    <property type="entry name" value="VWA"/>
    <property type="match status" value="1"/>
</dbReference>
<proteinExistence type="predicted"/>